<protein>
    <recommendedName>
        <fullName evidence="4">Fibronectin type-III domain-containing protein</fullName>
    </recommendedName>
</protein>
<dbReference type="Ensembl" id="ENSAPOT00000008753.1">
    <property type="protein sequence ID" value="ENSAPOP00000005198.1"/>
    <property type="gene ID" value="ENSAPOG00000006848.1"/>
</dbReference>
<reference evidence="5" key="2">
    <citation type="submission" date="2025-09" db="UniProtKB">
        <authorList>
            <consortium name="Ensembl"/>
        </authorList>
    </citation>
    <scope>IDENTIFICATION</scope>
</reference>
<keyword evidence="3" id="KW-0732">Signal</keyword>
<dbReference type="STRING" id="80966.ENSAPOP00000005198"/>
<keyword evidence="6" id="KW-1185">Reference proteome</keyword>
<dbReference type="CDD" id="cd00063">
    <property type="entry name" value="FN3"/>
    <property type="match status" value="1"/>
</dbReference>
<dbReference type="SUPFAM" id="SSF49265">
    <property type="entry name" value="Fibronectin type III"/>
    <property type="match status" value="1"/>
</dbReference>
<dbReference type="InterPro" id="IPR013783">
    <property type="entry name" value="Ig-like_fold"/>
</dbReference>
<dbReference type="Pfam" id="PF00041">
    <property type="entry name" value="fn3"/>
    <property type="match status" value="1"/>
</dbReference>
<evidence type="ECO:0000313" key="5">
    <source>
        <dbReference type="Ensembl" id="ENSAPOP00000005198.1"/>
    </source>
</evidence>
<dbReference type="InterPro" id="IPR036116">
    <property type="entry name" value="FN3_sf"/>
</dbReference>
<feature type="compositionally biased region" description="Low complexity" evidence="2">
    <location>
        <begin position="116"/>
        <end position="126"/>
    </location>
</feature>
<evidence type="ECO:0000259" key="4">
    <source>
        <dbReference type="PROSITE" id="PS50853"/>
    </source>
</evidence>
<dbReference type="Proteomes" id="UP000257200">
    <property type="component" value="Unplaced"/>
</dbReference>
<evidence type="ECO:0000313" key="6">
    <source>
        <dbReference type="Proteomes" id="UP000257200"/>
    </source>
</evidence>
<proteinExistence type="predicted"/>
<dbReference type="SMART" id="SM00060">
    <property type="entry name" value="FN3"/>
    <property type="match status" value="1"/>
</dbReference>
<name>A0A3Q1EMQ6_9TELE</name>
<feature type="compositionally biased region" description="Basic and acidic residues" evidence="2">
    <location>
        <begin position="141"/>
        <end position="155"/>
    </location>
</feature>
<feature type="region of interest" description="Disordered" evidence="2">
    <location>
        <begin position="106"/>
        <end position="155"/>
    </location>
</feature>
<sequence length="155" mass="17212">MQLSVGLSLCLLGFILISVCPQTVHGQVSSPRRFRAKVLSPTKLHVSWKEPKGEFESYKVLYSTSPGEVQRVAEVSKQDAKLIIEDFDLSKEYNFKIIAIRGGKESKPLQAKHEAQQSAAETTQSQKRQSSSGTEETNEISEGKNLGREMAEQSL</sequence>
<organism evidence="5 6">
    <name type="scientific">Acanthochromis polyacanthus</name>
    <name type="common">spiny chromis</name>
    <dbReference type="NCBI Taxonomy" id="80966"/>
    <lineage>
        <taxon>Eukaryota</taxon>
        <taxon>Metazoa</taxon>
        <taxon>Chordata</taxon>
        <taxon>Craniata</taxon>
        <taxon>Vertebrata</taxon>
        <taxon>Euteleostomi</taxon>
        <taxon>Actinopterygii</taxon>
        <taxon>Neopterygii</taxon>
        <taxon>Teleostei</taxon>
        <taxon>Neoteleostei</taxon>
        <taxon>Acanthomorphata</taxon>
        <taxon>Ovalentaria</taxon>
        <taxon>Pomacentridae</taxon>
        <taxon>Acanthochromis</taxon>
    </lineage>
</organism>
<reference evidence="5" key="1">
    <citation type="submission" date="2025-08" db="UniProtKB">
        <authorList>
            <consortium name="Ensembl"/>
        </authorList>
    </citation>
    <scope>IDENTIFICATION</scope>
</reference>
<dbReference type="InterPro" id="IPR003961">
    <property type="entry name" value="FN3_dom"/>
</dbReference>
<feature type="signal peptide" evidence="3">
    <location>
        <begin position="1"/>
        <end position="26"/>
    </location>
</feature>
<accession>A0A3Q1EMQ6</accession>
<dbReference type="InParanoid" id="A0A3Q1EMQ6"/>
<dbReference type="PANTHER" id="PTHR46708">
    <property type="entry name" value="TENASCIN"/>
    <property type="match status" value="1"/>
</dbReference>
<keyword evidence="1" id="KW-0677">Repeat</keyword>
<dbReference type="PANTHER" id="PTHR46708:SF2">
    <property type="entry name" value="FIBRONECTIN TYPE-III DOMAIN-CONTAINING PROTEIN"/>
    <property type="match status" value="1"/>
</dbReference>
<evidence type="ECO:0000256" key="3">
    <source>
        <dbReference type="SAM" id="SignalP"/>
    </source>
</evidence>
<dbReference type="PROSITE" id="PS50853">
    <property type="entry name" value="FN3"/>
    <property type="match status" value="1"/>
</dbReference>
<feature type="compositionally biased region" description="Basic and acidic residues" evidence="2">
    <location>
        <begin position="106"/>
        <end position="115"/>
    </location>
</feature>
<evidence type="ECO:0000256" key="2">
    <source>
        <dbReference type="SAM" id="MobiDB-lite"/>
    </source>
</evidence>
<dbReference type="AlphaFoldDB" id="A0A3Q1EMQ6"/>
<dbReference type="Gene3D" id="2.60.40.10">
    <property type="entry name" value="Immunoglobulins"/>
    <property type="match status" value="1"/>
</dbReference>
<dbReference type="GeneTree" id="ENSGT00940000177497"/>
<evidence type="ECO:0000256" key="1">
    <source>
        <dbReference type="ARBA" id="ARBA00022737"/>
    </source>
</evidence>
<dbReference type="InterPro" id="IPR050991">
    <property type="entry name" value="ECM_Regulatory_Proteins"/>
</dbReference>
<feature type="chain" id="PRO_5018783964" description="Fibronectin type-III domain-containing protein" evidence="3">
    <location>
        <begin position="27"/>
        <end position="155"/>
    </location>
</feature>
<feature type="domain" description="Fibronectin type-III" evidence="4">
    <location>
        <begin position="30"/>
        <end position="122"/>
    </location>
</feature>